<protein>
    <submittedName>
        <fullName evidence="1">Uncharacterized protein</fullName>
    </submittedName>
</protein>
<dbReference type="Proteomes" id="UP000494206">
    <property type="component" value="Unassembled WGS sequence"/>
</dbReference>
<dbReference type="AlphaFoldDB" id="A0A8S1FCA6"/>
<accession>A0A8S1FCA6</accession>
<dbReference type="EMBL" id="CADEPM010000010">
    <property type="protein sequence ID" value="CAB3410351.1"/>
    <property type="molecule type" value="Genomic_DNA"/>
</dbReference>
<organism evidence="1 2">
    <name type="scientific">Caenorhabditis bovis</name>
    <dbReference type="NCBI Taxonomy" id="2654633"/>
    <lineage>
        <taxon>Eukaryota</taxon>
        <taxon>Metazoa</taxon>
        <taxon>Ecdysozoa</taxon>
        <taxon>Nematoda</taxon>
        <taxon>Chromadorea</taxon>
        <taxon>Rhabditida</taxon>
        <taxon>Rhabditina</taxon>
        <taxon>Rhabditomorpha</taxon>
        <taxon>Rhabditoidea</taxon>
        <taxon>Rhabditidae</taxon>
        <taxon>Peloderinae</taxon>
        <taxon>Caenorhabditis</taxon>
    </lineage>
</organism>
<comment type="caution">
    <text evidence="1">The sequence shown here is derived from an EMBL/GenBank/DDBJ whole genome shotgun (WGS) entry which is preliminary data.</text>
</comment>
<proteinExistence type="predicted"/>
<gene>
    <name evidence="1" type="ORF">CBOVIS_LOCUS11887</name>
</gene>
<sequence>MSEKRDADPVGDEVKKAEEVKEKLQNIVENPEEEAAEESLSELRLRRPSYYEMVTDIDEFTGDTAFMLEQHRMMNDIMVQMHESLHVSDDDDRLLLELTSNPHVMEEQVKLFEF</sequence>
<evidence type="ECO:0000313" key="2">
    <source>
        <dbReference type="Proteomes" id="UP000494206"/>
    </source>
</evidence>
<evidence type="ECO:0000313" key="1">
    <source>
        <dbReference type="EMBL" id="CAB3410351.1"/>
    </source>
</evidence>
<reference evidence="1 2" key="1">
    <citation type="submission" date="2020-04" db="EMBL/GenBank/DDBJ databases">
        <authorList>
            <person name="Laetsch R D."/>
            <person name="Stevens L."/>
            <person name="Kumar S."/>
            <person name="Blaxter L. M."/>
        </authorList>
    </citation>
    <scope>NUCLEOTIDE SEQUENCE [LARGE SCALE GENOMIC DNA]</scope>
</reference>
<keyword evidence="2" id="KW-1185">Reference proteome</keyword>
<name>A0A8S1FCA6_9PELO</name>